<evidence type="ECO:0000313" key="3">
    <source>
        <dbReference type="Proteomes" id="UP000429607"/>
    </source>
</evidence>
<feature type="non-terminal residue" evidence="2">
    <location>
        <position position="517"/>
    </location>
</feature>
<evidence type="ECO:0008006" key="4">
    <source>
        <dbReference type="Google" id="ProtNLM"/>
    </source>
</evidence>
<gene>
    <name evidence="2" type="ORF">PR001_g27897</name>
</gene>
<dbReference type="SUPFAM" id="SSF57756">
    <property type="entry name" value="Retrovirus zinc finger-like domains"/>
    <property type="match status" value="1"/>
</dbReference>
<feature type="compositionally biased region" description="Basic and acidic residues" evidence="1">
    <location>
        <begin position="93"/>
        <end position="102"/>
    </location>
</feature>
<proteinExistence type="predicted"/>
<protein>
    <recommendedName>
        <fullName evidence="4">Peptidase A2 domain-containing protein</fullName>
    </recommendedName>
</protein>
<dbReference type="GO" id="GO:0008270">
    <property type="term" value="F:zinc ion binding"/>
    <property type="evidence" value="ECO:0007669"/>
    <property type="project" value="InterPro"/>
</dbReference>
<feature type="compositionally biased region" description="Acidic residues" evidence="1">
    <location>
        <begin position="78"/>
        <end position="89"/>
    </location>
</feature>
<dbReference type="InterPro" id="IPR036875">
    <property type="entry name" value="Znf_CCHC_sf"/>
</dbReference>
<feature type="region of interest" description="Disordered" evidence="1">
    <location>
        <begin position="310"/>
        <end position="347"/>
    </location>
</feature>
<dbReference type="AlphaFoldDB" id="A0A6A3HGH2"/>
<organism evidence="2 3">
    <name type="scientific">Phytophthora rubi</name>
    <dbReference type="NCBI Taxonomy" id="129364"/>
    <lineage>
        <taxon>Eukaryota</taxon>
        <taxon>Sar</taxon>
        <taxon>Stramenopiles</taxon>
        <taxon>Oomycota</taxon>
        <taxon>Peronosporomycetes</taxon>
        <taxon>Peronosporales</taxon>
        <taxon>Peronosporaceae</taxon>
        <taxon>Phytophthora</taxon>
    </lineage>
</organism>
<comment type="caution">
    <text evidence="2">The sequence shown here is derived from an EMBL/GenBank/DDBJ whole genome shotgun (WGS) entry which is preliminary data.</text>
</comment>
<evidence type="ECO:0000313" key="2">
    <source>
        <dbReference type="EMBL" id="KAE8968092.1"/>
    </source>
</evidence>
<dbReference type="EMBL" id="QXFV01004731">
    <property type="protein sequence ID" value="KAE8968092.1"/>
    <property type="molecule type" value="Genomic_DNA"/>
</dbReference>
<reference evidence="2 3" key="1">
    <citation type="submission" date="2018-09" db="EMBL/GenBank/DDBJ databases">
        <title>Genomic investigation of the strawberry pathogen Phytophthora fragariae indicates pathogenicity is determined by transcriptional variation in three key races.</title>
        <authorList>
            <person name="Adams T.M."/>
            <person name="Armitage A.D."/>
            <person name="Sobczyk M.K."/>
            <person name="Bates H.J."/>
            <person name="Dunwell J.M."/>
            <person name="Nellist C.F."/>
            <person name="Harrison R.J."/>
        </authorList>
    </citation>
    <scope>NUCLEOTIDE SEQUENCE [LARGE SCALE GENOMIC DNA]</scope>
    <source>
        <strain evidence="2 3">SCRP249</strain>
    </source>
</reference>
<sequence>MAGFTMEEQVAPPAGDVDPNAQDIDTAAPRALSPAAVPANPEGPDATTQRGVNARRTSLRVLHAASGGPFAMPRREYDGEDDVDMEDVSGDTTRSRSEQDRAISSELGKRVQTMPALPKPPTFRGSTALEKQRFMTDYEAYCRQLSALETAFFRPFRMPVGACVEDERRRLIAMFDICKSLDDFTEKDWIDYFWEGRIVGELDFDKVKALMKEKLRMDVSLTDADSRVSKLPHEMYQVLEQANMEWMVKGEPKKIVNYLIDTLSPEEFRRTIKNEMAREANKPLYKDVVAFIKWLRASCKEYLRWEPANAKKPQPAPLGGKHGDSKKPAVKRDSARPNTSGVPGASGKRTCLKCHSTAHHVKDCPQAKPREAETLLREWRERRTVAQTATRTAPPVQGVKALQLPDGSKDTGSTCQVMIEDVLELDRVLLDSGADVNIASRSLVAHLERNGVSVRVETCTPRSLSMFDGKTLTVMQKAWFDTIKIYTSAGPLLLRRTPAWIFGDDAEPLTMMLSRPV</sequence>
<name>A0A6A3HGH2_9STRA</name>
<dbReference type="GO" id="GO:0003676">
    <property type="term" value="F:nucleic acid binding"/>
    <property type="evidence" value="ECO:0007669"/>
    <property type="project" value="InterPro"/>
</dbReference>
<accession>A0A6A3HGH2</accession>
<feature type="region of interest" description="Disordered" evidence="1">
    <location>
        <begin position="1"/>
        <end position="102"/>
    </location>
</feature>
<evidence type="ECO:0000256" key="1">
    <source>
        <dbReference type="SAM" id="MobiDB-lite"/>
    </source>
</evidence>
<feature type="compositionally biased region" description="Basic and acidic residues" evidence="1">
    <location>
        <begin position="321"/>
        <end position="335"/>
    </location>
</feature>
<dbReference type="Proteomes" id="UP000429607">
    <property type="component" value="Unassembled WGS sequence"/>
</dbReference>